<keyword evidence="2" id="KW-1185">Reference proteome</keyword>
<evidence type="ECO:0000313" key="1">
    <source>
        <dbReference type="EMBL" id="KAL3586156.1"/>
    </source>
</evidence>
<accession>A0ACC4C432</accession>
<name>A0ACC4C432_POPAL</name>
<sequence>MLYYDLVVVGTAAIVLAVYNLIIIKWCAQRGGRSGQGPNVFIEVTAGQSFKNSSSNLPSSFRYKKGKIGGDQDQGSGYECVVCLSAFEEGEEVRQLPRCKHSFHAPCIDMWLYSHSNCPLCRSSVDPPLAECNRRTTAAEVDTPENSREGLLGSTINTTV</sequence>
<dbReference type="Proteomes" id="UP000309997">
    <property type="component" value="Unassembled WGS sequence"/>
</dbReference>
<evidence type="ECO:0000313" key="2">
    <source>
        <dbReference type="Proteomes" id="UP000309997"/>
    </source>
</evidence>
<comment type="caution">
    <text evidence="1">The sequence shown here is derived from an EMBL/GenBank/DDBJ whole genome shotgun (WGS) entry which is preliminary data.</text>
</comment>
<organism evidence="1 2">
    <name type="scientific">Populus alba</name>
    <name type="common">White poplar</name>
    <dbReference type="NCBI Taxonomy" id="43335"/>
    <lineage>
        <taxon>Eukaryota</taxon>
        <taxon>Viridiplantae</taxon>
        <taxon>Streptophyta</taxon>
        <taxon>Embryophyta</taxon>
        <taxon>Tracheophyta</taxon>
        <taxon>Spermatophyta</taxon>
        <taxon>Magnoliopsida</taxon>
        <taxon>eudicotyledons</taxon>
        <taxon>Gunneridae</taxon>
        <taxon>Pentapetalae</taxon>
        <taxon>rosids</taxon>
        <taxon>fabids</taxon>
        <taxon>Malpighiales</taxon>
        <taxon>Salicaceae</taxon>
        <taxon>Saliceae</taxon>
        <taxon>Populus</taxon>
    </lineage>
</organism>
<dbReference type="EMBL" id="RCHU02000006">
    <property type="protein sequence ID" value="KAL3586156.1"/>
    <property type="molecule type" value="Genomic_DNA"/>
</dbReference>
<gene>
    <name evidence="1" type="ORF">D5086_013023</name>
</gene>
<reference evidence="1 2" key="1">
    <citation type="journal article" date="2024" name="Plant Biotechnol. J.">
        <title>Genome and CRISPR/Cas9 system of a widespread forest tree (Populus alba) in the world.</title>
        <authorList>
            <person name="Liu Y.J."/>
            <person name="Jiang P.F."/>
            <person name="Han X.M."/>
            <person name="Li X.Y."/>
            <person name="Wang H.M."/>
            <person name="Wang Y.J."/>
            <person name="Wang X.X."/>
            <person name="Zeng Q.Y."/>
        </authorList>
    </citation>
    <scope>NUCLEOTIDE SEQUENCE [LARGE SCALE GENOMIC DNA]</scope>
    <source>
        <strain evidence="2">cv. PAL-ZL1</strain>
    </source>
</reference>
<proteinExistence type="predicted"/>
<protein>
    <submittedName>
        <fullName evidence="1">Uncharacterized protein</fullName>
    </submittedName>
</protein>